<reference evidence="2 3" key="1">
    <citation type="submission" date="2018-01" db="EMBL/GenBank/DDBJ databases">
        <title>Cryobacterium sp. nov., from glaciers in China.</title>
        <authorList>
            <person name="Liu Q."/>
            <person name="Xin Y.-H."/>
        </authorList>
    </citation>
    <scope>NUCLEOTIDE SEQUENCE [LARGE SCALE GENOMIC DNA]</scope>
    <source>
        <strain evidence="2 3">TMB1-8</strain>
    </source>
</reference>
<evidence type="ECO:0000256" key="1">
    <source>
        <dbReference type="SAM" id="Phobius"/>
    </source>
</evidence>
<dbReference type="Pfam" id="PF13630">
    <property type="entry name" value="SdpI"/>
    <property type="match status" value="1"/>
</dbReference>
<keyword evidence="1" id="KW-1133">Transmembrane helix</keyword>
<sequence length="121" mass="12181">MIVSGIVLLLGGILVAAVSEAAARGRLGVNSVAGIRTRALMMSEAAWIAGHRAARIPVGLAGLVMFLTGAAVLALRPDEDTTGPLVLAAAAVAVVLVLIGAAVATPAAHRALEFGDDHEQR</sequence>
<dbReference type="Proteomes" id="UP000237104">
    <property type="component" value="Unassembled WGS sequence"/>
</dbReference>
<proteinExistence type="predicted"/>
<evidence type="ECO:0008006" key="4">
    <source>
        <dbReference type="Google" id="ProtNLM"/>
    </source>
</evidence>
<gene>
    <name evidence="2" type="ORF">C3B59_10740</name>
</gene>
<dbReference type="OrthoDB" id="4481397at2"/>
<dbReference type="InterPro" id="IPR025962">
    <property type="entry name" value="SdpI/YhfL"/>
</dbReference>
<protein>
    <recommendedName>
        <fullName evidence="4">SdpI family protein</fullName>
    </recommendedName>
</protein>
<dbReference type="EMBL" id="PPXF01000049">
    <property type="protein sequence ID" value="POH63852.1"/>
    <property type="molecule type" value="Genomic_DNA"/>
</dbReference>
<keyword evidence="1" id="KW-0472">Membrane</keyword>
<organism evidence="2 3">
    <name type="scientific">Cryobacterium zongtaii</name>
    <dbReference type="NCBI Taxonomy" id="1259217"/>
    <lineage>
        <taxon>Bacteria</taxon>
        <taxon>Bacillati</taxon>
        <taxon>Actinomycetota</taxon>
        <taxon>Actinomycetes</taxon>
        <taxon>Micrococcales</taxon>
        <taxon>Microbacteriaceae</taxon>
        <taxon>Cryobacterium</taxon>
    </lineage>
</organism>
<comment type="caution">
    <text evidence="2">The sequence shown here is derived from an EMBL/GenBank/DDBJ whole genome shotgun (WGS) entry which is preliminary data.</text>
</comment>
<dbReference type="RefSeq" id="WP_103431346.1">
    <property type="nucleotide sequence ID" value="NZ_PPXF01000049.1"/>
</dbReference>
<keyword evidence="1" id="KW-0812">Transmembrane</keyword>
<feature type="transmembrane region" description="Helical" evidence="1">
    <location>
        <begin position="81"/>
        <end position="104"/>
    </location>
</feature>
<feature type="transmembrane region" description="Helical" evidence="1">
    <location>
        <begin position="56"/>
        <end position="75"/>
    </location>
</feature>
<accession>A0A2S3ZCL2</accession>
<name>A0A2S3ZCL2_9MICO</name>
<evidence type="ECO:0000313" key="3">
    <source>
        <dbReference type="Proteomes" id="UP000237104"/>
    </source>
</evidence>
<dbReference type="AlphaFoldDB" id="A0A2S3ZCL2"/>
<evidence type="ECO:0000313" key="2">
    <source>
        <dbReference type="EMBL" id="POH63852.1"/>
    </source>
</evidence>